<dbReference type="InParanoid" id="D8QIZ0"/>
<evidence type="ECO:0008006" key="4">
    <source>
        <dbReference type="Google" id="ProtNLM"/>
    </source>
</evidence>
<dbReference type="HOGENOM" id="CLU_781099_0_0_1"/>
<evidence type="ECO:0000256" key="1">
    <source>
        <dbReference type="SAM" id="MobiDB-lite"/>
    </source>
</evidence>
<dbReference type="VEuPathDB" id="FungiDB:SCHCODRAFT_02603359"/>
<name>D8QIZ0_SCHCM</name>
<feature type="region of interest" description="Disordered" evidence="1">
    <location>
        <begin position="1"/>
        <end position="30"/>
    </location>
</feature>
<sequence length="370" mass="41123">MPAMTALKPTSRSASNTTRPVANNGSLTTSGRTLRAVLRNASRAATTSSSLASSQSSATPLTFDPSSKQRTRLEELWSDPKPFFSDGRCVVICAKDRLFCMVKRPLYTAVPALPKALTGKENMYKGCPVIVLDDSSDDVEVFLLALTSASFAATLSREPLSNVETYRMYAAILRLSHKYRVASWRKRALQRLACMFPITLARLEELNEPSGEKDLKAACAASLLVADVARAVGALWLLPSATLYRLSSIPTSSRSCSDPLKAEEIPIFKKFARLWPEYCPRMFGPLVGCKICDRKLAAYGKMISWEPGYSMGVLFRKTSPVQSELCGDCQRRFRKRHGDLRLQCWNSLLEICGWKESLPVLARQMRKDTE</sequence>
<feature type="compositionally biased region" description="Polar residues" evidence="1">
    <location>
        <begin position="8"/>
        <end position="30"/>
    </location>
</feature>
<feature type="region of interest" description="Disordered" evidence="1">
    <location>
        <begin position="47"/>
        <end position="66"/>
    </location>
</feature>
<feature type="compositionally biased region" description="Low complexity" evidence="1">
    <location>
        <begin position="47"/>
        <end position="59"/>
    </location>
</feature>
<dbReference type="OrthoDB" id="2757422at2759"/>
<evidence type="ECO:0000313" key="2">
    <source>
        <dbReference type="EMBL" id="EFI92491.1"/>
    </source>
</evidence>
<evidence type="ECO:0000313" key="3">
    <source>
        <dbReference type="Proteomes" id="UP000007431"/>
    </source>
</evidence>
<dbReference type="EMBL" id="GL377313">
    <property type="protein sequence ID" value="EFI92491.1"/>
    <property type="molecule type" value="Genomic_DNA"/>
</dbReference>
<dbReference type="RefSeq" id="XP_003027394.1">
    <property type="nucleotide sequence ID" value="XM_003027348.1"/>
</dbReference>
<dbReference type="GeneID" id="9597090"/>
<keyword evidence="3" id="KW-1185">Reference proteome</keyword>
<gene>
    <name evidence="2" type="ORF">SCHCODRAFT_238186</name>
</gene>
<accession>D8QIZ0</accession>
<dbReference type="KEGG" id="scm:SCHCO_02603359"/>
<proteinExistence type="predicted"/>
<reference evidence="2 3" key="1">
    <citation type="journal article" date="2010" name="Nat. Biotechnol.">
        <title>Genome sequence of the model mushroom Schizophyllum commune.</title>
        <authorList>
            <person name="Ohm R.A."/>
            <person name="de Jong J.F."/>
            <person name="Lugones L.G."/>
            <person name="Aerts A."/>
            <person name="Kothe E."/>
            <person name="Stajich J.E."/>
            <person name="de Vries R.P."/>
            <person name="Record E."/>
            <person name="Levasseur A."/>
            <person name="Baker S.E."/>
            <person name="Bartholomew K.A."/>
            <person name="Coutinho P.M."/>
            <person name="Erdmann S."/>
            <person name="Fowler T.J."/>
            <person name="Gathman A.C."/>
            <person name="Lombard V."/>
            <person name="Henrissat B."/>
            <person name="Knabe N."/>
            <person name="Kuees U."/>
            <person name="Lilly W.W."/>
            <person name="Lindquist E."/>
            <person name="Lucas S."/>
            <person name="Magnuson J.K."/>
            <person name="Piumi F."/>
            <person name="Raudaskoski M."/>
            <person name="Salamov A."/>
            <person name="Schmutz J."/>
            <person name="Schwarze F.W.M.R."/>
            <person name="vanKuyk P.A."/>
            <person name="Horton J.S."/>
            <person name="Grigoriev I.V."/>
            <person name="Woesten H.A.B."/>
        </authorList>
    </citation>
    <scope>NUCLEOTIDE SEQUENCE [LARGE SCALE GENOMIC DNA]</scope>
    <source>
        <strain evidence="3">H4-8 / FGSC 9210</strain>
    </source>
</reference>
<organism evidence="3">
    <name type="scientific">Schizophyllum commune (strain H4-8 / FGSC 9210)</name>
    <name type="common">Split gill fungus</name>
    <dbReference type="NCBI Taxonomy" id="578458"/>
    <lineage>
        <taxon>Eukaryota</taxon>
        <taxon>Fungi</taxon>
        <taxon>Dikarya</taxon>
        <taxon>Basidiomycota</taxon>
        <taxon>Agaricomycotina</taxon>
        <taxon>Agaricomycetes</taxon>
        <taxon>Agaricomycetidae</taxon>
        <taxon>Agaricales</taxon>
        <taxon>Schizophyllaceae</taxon>
        <taxon>Schizophyllum</taxon>
    </lineage>
</organism>
<dbReference type="Proteomes" id="UP000007431">
    <property type="component" value="Unassembled WGS sequence"/>
</dbReference>
<protein>
    <recommendedName>
        <fullName evidence="4">BTB domain-containing protein</fullName>
    </recommendedName>
</protein>
<dbReference type="AlphaFoldDB" id="D8QIZ0"/>